<evidence type="ECO:0000313" key="3">
    <source>
        <dbReference type="Proteomes" id="UP001291623"/>
    </source>
</evidence>
<dbReference type="AlphaFoldDB" id="A0AAE1VAF0"/>
<reference evidence="2" key="1">
    <citation type="submission" date="2023-12" db="EMBL/GenBank/DDBJ databases">
        <title>Genome assembly of Anisodus tanguticus.</title>
        <authorList>
            <person name="Wang Y.-J."/>
        </authorList>
    </citation>
    <scope>NUCLEOTIDE SEQUENCE</scope>
    <source>
        <strain evidence="2">KB-2021</strain>
        <tissue evidence="2">Leaf</tissue>
    </source>
</reference>
<evidence type="ECO:0000313" key="2">
    <source>
        <dbReference type="EMBL" id="KAK4354159.1"/>
    </source>
</evidence>
<gene>
    <name evidence="2" type="ORF">RND71_026353</name>
</gene>
<sequence>MPPTYITNDHQVRLYLMNVDKDGSRPRLYISLEVMIVESLNSSAVANSSVTTNSSGAANTSGSTSPFIDEDPCNPPMDNNIYEDHCEPLMNNDCPDNVHGDDLENSASNNHSYIDK</sequence>
<dbReference type="Proteomes" id="UP001291623">
    <property type="component" value="Unassembled WGS sequence"/>
</dbReference>
<comment type="caution">
    <text evidence="2">The sequence shown here is derived from an EMBL/GenBank/DDBJ whole genome shotgun (WGS) entry which is preliminary data.</text>
</comment>
<dbReference type="EMBL" id="JAVYJV010000014">
    <property type="protein sequence ID" value="KAK4354159.1"/>
    <property type="molecule type" value="Genomic_DNA"/>
</dbReference>
<name>A0AAE1VAF0_9SOLA</name>
<feature type="compositionally biased region" description="Low complexity" evidence="1">
    <location>
        <begin position="45"/>
        <end position="65"/>
    </location>
</feature>
<protein>
    <submittedName>
        <fullName evidence="2">Uncharacterized protein</fullName>
    </submittedName>
</protein>
<organism evidence="2 3">
    <name type="scientific">Anisodus tanguticus</name>
    <dbReference type="NCBI Taxonomy" id="243964"/>
    <lineage>
        <taxon>Eukaryota</taxon>
        <taxon>Viridiplantae</taxon>
        <taxon>Streptophyta</taxon>
        <taxon>Embryophyta</taxon>
        <taxon>Tracheophyta</taxon>
        <taxon>Spermatophyta</taxon>
        <taxon>Magnoliopsida</taxon>
        <taxon>eudicotyledons</taxon>
        <taxon>Gunneridae</taxon>
        <taxon>Pentapetalae</taxon>
        <taxon>asterids</taxon>
        <taxon>lamiids</taxon>
        <taxon>Solanales</taxon>
        <taxon>Solanaceae</taxon>
        <taxon>Solanoideae</taxon>
        <taxon>Hyoscyameae</taxon>
        <taxon>Anisodus</taxon>
    </lineage>
</organism>
<proteinExistence type="predicted"/>
<accession>A0AAE1VAF0</accession>
<feature type="region of interest" description="Disordered" evidence="1">
    <location>
        <begin position="45"/>
        <end position="116"/>
    </location>
</feature>
<evidence type="ECO:0000256" key="1">
    <source>
        <dbReference type="SAM" id="MobiDB-lite"/>
    </source>
</evidence>
<keyword evidence="3" id="KW-1185">Reference proteome</keyword>
<feature type="compositionally biased region" description="Polar residues" evidence="1">
    <location>
        <begin position="105"/>
        <end position="116"/>
    </location>
</feature>